<sequence>MREFRVSVLIFIICCSFIGCKAPSNDKRTANNTTKQTKGEREFQEYLDRKKNEYIGKKIPAILVKTLKGKTYDLSKMQGKIVLLNFWFAACKPCITEISSFNELQDKYKSKNLVILSVGTDKKEVAKKVVDEKNMRYAVVADRKDIAEQMEVSTYPTSFLIDRKGIIRQVFIGASDFDATHAYTEMKPHIERLLK</sequence>
<dbReference type="Gene3D" id="3.40.30.10">
    <property type="entry name" value="Glutaredoxin"/>
    <property type="match status" value="1"/>
</dbReference>
<feature type="domain" description="Thioredoxin" evidence="1">
    <location>
        <begin position="53"/>
        <end position="195"/>
    </location>
</feature>
<gene>
    <name evidence="2" type="ORF">HELGO_WM49737</name>
</gene>
<dbReference type="PROSITE" id="PS51257">
    <property type="entry name" value="PROKAR_LIPOPROTEIN"/>
    <property type="match status" value="1"/>
</dbReference>
<dbReference type="InterPro" id="IPR050553">
    <property type="entry name" value="Thioredoxin_ResA/DsbE_sf"/>
</dbReference>
<reference evidence="2" key="1">
    <citation type="submission" date="2020-01" db="EMBL/GenBank/DDBJ databases">
        <authorList>
            <person name="Meier V. D."/>
            <person name="Meier V D."/>
        </authorList>
    </citation>
    <scope>NUCLEOTIDE SEQUENCE</scope>
    <source>
        <strain evidence="2">HLG_WM_MAG_10</strain>
    </source>
</reference>
<dbReference type="CDD" id="cd02966">
    <property type="entry name" value="TlpA_like_family"/>
    <property type="match status" value="1"/>
</dbReference>
<dbReference type="InterPro" id="IPR036249">
    <property type="entry name" value="Thioredoxin-like_sf"/>
</dbReference>
<dbReference type="InterPro" id="IPR013766">
    <property type="entry name" value="Thioredoxin_domain"/>
</dbReference>
<evidence type="ECO:0000259" key="1">
    <source>
        <dbReference type="PROSITE" id="PS51352"/>
    </source>
</evidence>
<dbReference type="PANTHER" id="PTHR42852:SF13">
    <property type="entry name" value="PROTEIN DIPZ"/>
    <property type="match status" value="1"/>
</dbReference>
<dbReference type="AlphaFoldDB" id="A0A6S6U999"/>
<dbReference type="GO" id="GO:0016491">
    <property type="term" value="F:oxidoreductase activity"/>
    <property type="evidence" value="ECO:0007669"/>
    <property type="project" value="InterPro"/>
</dbReference>
<proteinExistence type="predicted"/>
<organism evidence="2">
    <name type="scientific">uncultured Aureispira sp</name>
    <dbReference type="NCBI Taxonomy" id="1331704"/>
    <lineage>
        <taxon>Bacteria</taxon>
        <taxon>Pseudomonadati</taxon>
        <taxon>Bacteroidota</taxon>
        <taxon>Saprospiria</taxon>
        <taxon>Saprospirales</taxon>
        <taxon>Saprospiraceae</taxon>
        <taxon>Aureispira</taxon>
        <taxon>environmental samples</taxon>
    </lineage>
</organism>
<dbReference type="PANTHER" id="PTHR42852">
    <property type="entry name" value="THIOL:DISULFIDE INTERCHANGE PROTEIN DSBE"/>
    <property type="match status" value="1"/>
</dbReference>
<name>A0A6S6U999_9BACT</name>
<dbReference type="InterPro" id="IPR000866">
    <property type="entry name" value="AhpC/TSA"/>
</dbReference>
<dbReference type="PROSITE" id="PS51352">
    <property type="entry name" value="THIOREDOXIN_2"/>
    <property type="match status" value="1"/>
</dbReference>
<protein>
    <recommendedName>
        <fullName evidence="1">Thioredoxin domain-containing protein</fullName>
    </recommendedName>
</protein>
<dbReference type="GO" id="GO:0016209">
    <property type="term" value="F:antioxidant activity"/>
    <property type="evidence" value="ECO:0007669"/>
    <property type="project" value="InterPro"/>
</dbReference>
<evidence type="ECO:0000313" key="2">
    <source>
        <dbReference type="EMBL" id="CAA6825323.1"/>
    </source>
</evidence>
<dbReference type="SUPFAM" id="SSF52833">
    <property type="entry name" value="Thioredoxin-like"/>
    <property type="match status" value="1"/>
</dbReference>
<dbReference type="Pfam" id="PF00578">
    <property type="entry name" value="AhpC-TSA"/>
    <property type="match status" value="1"/>
</dbReference>
<dbReference type="EMBL" id="CACVAQ010000359">
    <property type="protein sequence ID" value="CAA6825323.1"/>
    <property type="molecule type" value="Genomic_DNA"/>
</dbReference>
<accession>A0A6S6U999</accession>